<protein>
    <submittedName>
        <fullName evidence="3">Formylglycine-generating enzyme, required for sulfatase activity, contains SUMF1/FGE domain</fullName>
    </submittedName>
</protein>
<dbReference type="Gene3D" id="3.90.1580.10">
    <property type="entry name" value="paralog of FGE (formylglycine-generating enzyme)"/>
    <property type="match status" value="1"/>
</dbReference>
<keyword evidence="4" id="KW-1185">Reference proteome</keyword>
<dbReference type="InterPro" id="IPR051043">
    <property type="entry name" value="Sulfatase_Mod_Factor_Kinase"/>
</dbReference>
<dbReference type="STRING" id="1527607.SAMN05428957_107151"/>
<dbReference type="GO" id="GO:0120147">
    <property type="term" value="F:formylglycine-generating oxidase activity"/>
    <property type="evidence" value="ECO:0007669"/>
    <property type="project" value="TreeGrafter"/>
</dbReference>
<dbReference type="RefSeq" id="WP_425415621.1">
    <property type="nucleotide sequence ID" value="NZ_FNHP01000007.1"/>
</dbReference>
<dbReference type="Proteomes" id="UP000198552">
    <property type="component" value="Unassembled WGS sequence"/>
</dbReference>
<dbReference type="InterPro" id="IPR005532">
    <property type="entry name" value="SUMF_dom"/>
</dbReference>
<dbReference type="AlphaFoldDB" id="A0A1G9U2U4"/>
<dbReference type="EMBL" id="FNHP01000007">
    <property type="protein sequence ID" value="SDM54360.1"/>
    <property type="molecule type" value="Genomic_DNA"/>
</dbReference>
<feature type="chain" id="PRO_5011753274" evidence="1">
    <location>
        <begin position="31"/>
        <end position="355"/>
    </location>
</feature>
<evidence type="ECO:0000256" key="1">
    <source>
        <dbReference type="SAM" id="SignalP"/>
    </source>
</evidence>
<evidence type="ECO:0000313" key="4">
    <source>
        <dbReference type="Proteomes" id="UP000198552"/>
    </source>
</evidence>
<feature type="signal peptide" evidence="1">
    <location>
        <begin position="1"/>
        <end position="30"/>
    </location>
</feature>
<evidence type="ECO:0000259" key="2">
    <source>
        <dbReference type="Pfam" id="PF03781"/>
    </source>
</evidence>
<dbReference type="InterPro" id="IPR042095">
    <property type="entry name" value="SUMF_sf"/>
</dbReference>
<feature type="domain" description="Sulfatase-modifying factor enzyme-like" evidence="2">
    <location>
        <begin position="46"/>
        <end position="339"/>
    </location>
</feature>
<dbReference type="Pfam" id="PF03781">
    <property type="entry name" value="FGE-sulfatase"/>
    <property type="match status" value="1"/>
</dbReference>
<accession>A0A1G9U2U4</accession>
<dbReference type="InterPro" id="IPR016187">
    <property type="entry name" value="CTDL_fold"/>
</dbReference>
<keyword evidence="1" id="KW-0732">Signal</keyword>
<evidence type="ECO:0000313" key="3">
    <source>
        <dbReference type="EMBL" id="SDM54360.1"/>
    </source>
</evidence>
<name>A0A1G9U2U4_9BURK</name>
<dbReference type="PANTHER" id="PTHR23150">
    <property type="entry name" value="SULFATASE MODIFYING FACTOR 1, 2"/>
    <property type="match status" value="1"/>
</dbReference>
<reference evidence="4" key="1">
    <citation type="submission" date="2016-10" db="EMBL/GenBank/DDBJ databases">
        <authorList>
            <person name="Varghese N."/>
            <person name="Submissions S."/>
        </authorList>
    </citation>
    <scope>NUCLEOTIDE SEQUENCE [LARGE SCALE GENOMIC DNA]</scope>
    <source>
        <strain evidence="4">EPL6</strain>
    </source>
</reference>
<organism evidence="3 4">
    <name type="scientific">Oryzisolibacter propanilivorax</name>
    <dbReference type="NCBI Taxonomy" id="1527607"/>
    <lineage>
        <taxon>Bacteria</taxon>
        <taxon>Pseudomonadati</taxon>
        <taxon>Pseudomonadota</taxon>
        <taxon>Betaproteobacteria</taxon>
        <taxon>Burkholderiales</taxon>
        <taxon>Comamonadaceae</taxon>
        <taxon>Oryzisolibacter</taxon>
    </lineage>
</organism>
<dbReference type="PANTHER" id="PTHR23150:SF19">
    <property type="entry name" value="FORMYLGLYCINE-GENERATING ENZYME"/>
    <property type="match status" value="1"/>
</dbReference>
<dbReference type="SUPFAM" id="SSF56436">
    <property type="entry name" value="C-type lectin-like"/>
    <property type="match status" value="1"/>
</dbReference>
<sequence>MPLPSPIHRAAAHATRMAAGALALLLAACAAPQPSPLVLTNTLGMQFVLIPAGSFWMGSDERPDALVRDYPGLERARFTALADEAPRHRVRITRAFWLGRHEVTVGQFRRFVEQSGHVAEADADGTGGYGFNPVYDPATSARGDAFEGRSPRYSWRNPGFAQGDDHPVVNVTWNDAQALAAWLSAREGVRYRLPTEAEWEYACRAGTETRHPHGDDPAGLLGAGNTFDADSAAHWPHWRAHALAGRDGFAFTAPVGRFAPNAFGLYDMLGNAWEWTADWYGETAYAQSPAQDPTGPAQGQVRVRRGGSWHTWALYARCAFRNWNTPQTRYPLVGLRLVREALPADAAAAPPGSAR</sequence>
<proteinExistence type="predicted"/>
<gene>
    <name evidence="3" type="ORF">SAMN05428957_107151</name>
</gene>